<sequence>MAFDIDCDQIPSESYNAIMDQGRDAYSKGASLNDNPHIDAESRAAWSEGWQWGSYYAQNKPKH</sequence>
<proteinExistence type="predicted"/>
<comment type="caution">
    <text evidence="1">The sequence shown here is derived from an EMBL/GenBank/DDBJ whole genome shotgun (WGS) entry which is preliminary data.</text>
</comment>
<accession>A0AAV2VQE7</accession>
<dbReference type="EMBL" id="CAOF01000095">
    <property type="protein sequence ID" value="CCO46658.1"/>
    <property type="molecule type" value="Genomic_DNA"/>
</dbReference>
<evidence type="ECO:0000313" key="2">
    <source>
        <dbReference type="Proteomes" id="UP000018211"/>
    </source>
</evidence>
<evidence type="ECO:0000313" key="1">
    <source>
        <dbReference type="EMBL" id="CCO46658.1"/>
    </source>
</evidence>
<organism evidence="1 2">
    <name type="scientific">Vibrio nigripulchritudo SOn1</name>
    <dbReference type="NCBI Taxonomy" id="1238450"/>
    <lineage>
        <taxon>Bacteria</taxon>
        <taxon>Pseudomonadati</taxon>
        <taxon>Pseudomonadota</taxon>
        <taxon>Gammaproteobacteria</taxon>
        <taxon>Vibrionales</taxon>
        <taxon>Vibrionaceae</taxon>
        <taxon>Vibrio</taxon>
    </lineage>
</organism>
<gene>
    <name evidence="1" type="ORF">VIBNISOn1_1840041</name>
</gene>
<protein>
    <recommendedName>
        <fullName evidence="3">Ribosome modulation factor</fullName>
    </recommendedName>
</protein>
<reference evidence="1 2" key="1">
    <citation type="journal article" date="2013" name="ISME J.">
        <title>Comparative genomics of pathogenic lineages of Vibrio nigripulchritudo identifies virulence-associated traits.</title>
        <authorList>
            <person name="Goudenege D."/>
            <person name="Labreuche Y."/>
            <person name="Krin E."/>
            <person name="Ansquer D."/>
            <person name="Mangenot S."/>
            <person name="Calteau A."/>
            <person name="Medigue C."/>
            <person name="Mazel D."/>
            <person name="Polz M.F."/>
            <person name="Le Roux F."/>
        </authorList>
    </citation>
    <scope>NUCLEOTIDE SEQUENCE [LARGE SCALE GENOMIC DNA]</scope>
    <source>
        <strain evidence="1 2">SOn1</strain>
    </source>
</reference>
<evidence type="ECO:0008006" key="3">
    <source>
        <dbReference type="Google" id="ProtNLM"/>
    </source>
</evidence>
<dbReference type="RefSeq" id="WP_022611716.1">
    <property type="nucleotide sequence ID" value="NZ_LK391965.1"/>
</dbReference>
<dbReference type="Proteomes" id="UP000018211">
    <property type="component" value="Unassembled WGS sequence"/>
</dbReference>
<dbReference type="AlphaFoldDB" id="A0AAV2VQE7"/>
<name>A0AAV2VQE7_9VIBR</name>